<name>A0A1I0R4S6_9BACT</name>
<accession>A0A1I0R4S6</accession>
<gene>
    <name evidence="2" type="ORF">SAMN04488122_2254</name>
</gene>
<dbReference type="STRING" id="29529.SAMN04488122_2254"/>
<proteinExistence type="predicted"/>
<sequence length="272" mass="31246">MPTFSPGIQWVVQRNLTHVADFNNLRLSCEEAGIYFQAIDIIPFSPDLPVFDTSRRSIIYGSTTFCNLAATDQELKTGLFFDEARFSIGNYFQRWGKYMLNYGAVITTFEELMSRDVLPEQLFFIRPDDDSKSFSGEIKSFGEISRWYEQLKMVENTNLSPDSAIVVSDPWQIRYEWRLWIVEGKVVAASKYRTDFKLTKERGCPEEVITFAENRCAEYTPHDVFVMDVCLCGEELFIVECGCMNAEGFYHADIGAIVTAVSRYFAGLDIRK</sequence>
<dbReference type="Pfam" id="PF14243">
    <property type="entry name" value="R2K_3"/>
    <property type="match status" value="1"/>
</dbReference>
<reference evidence="3" key="1">
    <citation type="submission" date="2016-10" db="EMBL/GenBank/DDBJ databases">
        <authorList>
            <person name="Varghese N."/>
            <person name="Submissions S."/>
        </authorList>
    </citation>
    <scope>NUCLEOTIDE SEQUENCE [LARGE SCALE GENOMIC DNA]</scope>
    <source>
        <strain evidence="3">DSM 3695</strain>
    </source>
</reference>
<dbReference type="AlphaFoldDB" id="A0A1I0R4S6"/>
<dbReference type="Proteomes" id="UP000199310">
    <property type="component" value="Unassembled WGS sequence"/>
</dbReference>
<keyword evidence="3" id="KW-1185">Reference proteome</keyword>
<protein>
    <recommendedName>
        <fullName evidence="1">ATP-grasp domain-containing protein</fullName>
    </recommendedName>
</protein>
<dbReference type="EMBL" id="FOJG01000001">
    <property type="protein sequence ID" value="SEW35475.1"/>
    <property type="molecule type" value="Genomic_DNA"/>
</dbReference>
<evidence type="ECO:0000313" key="2">
    <source>
        <dbReference type="EMBL" id="SEW35475.1"/>
    </source>
</evidence>
<organism evidence="2 3">
    <name type="scientific">Chitinophaga arvensicola</name>
    <dbReference type="NCBI Taxonomy" id="29529"/>
    <lineage>
        <taxon>Bacteria</taxon>
        <taxon>Pseudomonadati</taxon>
        <taxon>Bacteroidota</taxon>
        <taxon>Chitinophagia</taxon>
        <taxon>Chitinophagales</taxon>
        <taxon>Chitinophagaceae</taxon>
        <taxon>Chitinophaga</taxon>
    </lineage>
</organism>
<evidence type="ECO:0000259" key="1">
    <source>
        <dbReference type="Pfam" id="PF14243"/>
    </source>
</evidence>
<evidence type="ECO:0000313" key="3">
    <source>
        <dbReference type="Proteomes" id="UP000199310"/>
    </source>
</evidence>
<dbReference type="InterPro" id="IPR025643">
    <property type="entry name" value="R2K_3"/>
</dbReference>
<feature type="domain" description="ATP-grasp" evidence="1">
    <location>
        <begin position="115"/>
        <end position="260"/>
    </location>
</feature>